<evidence type="ECO:0000256" key="2">
    <source>
        <dbReference type="ARBA" id="ARBA00022692"/>
    </source>
</evidence>
<organism evidence="7 8">
    <name type="scientific">Flexibacter flexilis DSM 6793</name>
    <dbReference type="NCBI Taxonomy" id="927664"/>
    <lineage>
        <taxon>Bacteria</taxon>
        <taxon>Pseudomonadati</taxon>
        <taxon>Bacteroidota</taxon>
        <taxon>Cytophagia</taxon>
        <taxon>Cytophagales</taxon>
        <taxon>Flexibacteraceae</taxon>
        <taxon>Flexibacter</taxon>
    </lineage>
</organism>
<proteinExistence type="predicted"/>
<evidence type="ECO:0000259" key="6">
    <source>
        <dbReference type="Pfam" id="PF13515"/>
    </source>
</evidence>
<evidence type="ECO:0000256" key="3">
    <source>
        <dbReference type="ARBA" id="ARBA00022989"/>
    </source>
</evidence>
<keyword evidence="4 5" id="KW-0472">Membrane</keyword>
<gene>
    <name evidence="7" type="ORF">SAMN05421780_110157</name>
</gene>
<accession>A0A1I1MEN5</accession>
<dbReference type="STRING" id="927664.SAMN05421780_110157"/>
<feature type="transmembrane region" description="Helical" evidence="5">
    <location>
        <begin position="12"/>
        <end position="34"/>
    </location>
</feature>
<dbReference type="GO" id="GO:0016020">
    <property type="term" value="C:membrane"/>
    <property type="evidence" value="ECO:0007669"/>
    <property type="project" value="UniProtKB-SubCell"/>
</dbReference>
<reference evidence="7 8" key="1">
    <citation type="submission" date="2016-10" db="EMBL/GenBank/DDBJ databases">
        <authorList>
            <person name="de Groot N.N."/>
        </authorList>
    </citation>
    <scope>NUCLEOTIDE SEQUENCE [LARGE SCALE GENOMIC DNA]</scope>
    <source>
        <strain evidence="7 8">DSM 6793</strain>
    </source>
</reference>
<protein>
    <submittedName>
        <fullName evidence="7">Fusaric acid resistance protein-like</fullName>
    </submittedName>
</protein>
<keyword evidence="8" id="KW-1185">Reference proteome</keyword>
<feature type="domain" description="Integral membrane bound transporter" evidence="6">
    <location>
        <begin position="28"/>
        <end position="148"/>
    </location>
</feature>
<sequence>MLQLIRKIVKYPYLVYLMRCLLGFLIGYGLMLSFPQYDFFWTMISIVMVISPDETDARRMTIERVKSNFIGSLSCLIVYFLPVLTVYKVLIAIVLTVLICKHFKMMEVARSAIVAVLIILVETHPHIGLSPVNRFLAVALGCIIGLLITLITSYFKNKVKQKIAE</sequence>
<keyword evidence="2 5" id="KW-0812">Transmembrane</keyword>
<dbReference type="RefSeq" id="WP_091515333.1">
    <property type="nucleotide sequence ID" value="NZ_FOLE01000010.1"/>
</dbReference>
<feature type="transmembrane region" description="Helical" evidence="5">
    <location>
        <begin position="76"/>
        <end position="100"/>
    </location>
</feature>
<evidence type="ECO:0000256" key="4">
    <source>
        <dbReference type="ARBA" id="ARBA00023136"/>
    </source>
</evidence>
<dbReference type="Proteomes" id="UP000199514">
    <property type="component" value="Unassembled WGS sequence"/>
</dbReference>
<keyword evidence="3 5" id="KW-1133">Transmembrane helix</keyword>
<feature type="transmembrane region" description="Helical" evidence="5">
    <location>
        <begin position="112"/>
        <end position="129"/>
    </location>
</feature>
<comment type="subcellular location">
    <subcellularLocation>
        <location evidence="1">Membrane</location>
        <topology evidence="1">Multi-pass membrane protein</topology>
    </subcellularLocation>
</comment>
<dbReference type="OrthoDB" id="670056at2"/>
<feature type="transmembrane region" description="Helical" evidence="5">
    <location>
        <begin position="135"/>
        <end position="155"/>
    </location>
</feature>
<dbReference type="EMBL" id="FOLE01000010">
    <property type="protein sequence ID" value="SFC83884.1"/>
    <property type="molecule type" value="Genomic_DNA"/>
</dbReference>
<evidence type="ECO:0000313" key="7">
    <source>
        <dbReference type="EMBL" id="SFC83884.1"/>
    </source>
</evidence>
<evidence type="ECO:0000256" key="5">
    <source>
        <dbReference type="SAM" id="Phobius"/>
    </source>
</evidence>
<evidence type="ECO:0000313" key="8">
    <source>
        <dbReference type="Proteomes" id="UP000199514"/>
    </source>
</evidence>
<dbReference type="InterPro" id="IPR049453">
    <property type="entry name" value="Memb_transporter_dom"/>
</dbReference>
<name>A0A1I1MEN5_9BACT</name>
<dbReference type="Pfam" id="PF13515">
    <property type="entry name" value="FUSC_2"/>
    <property type="match status" value="1"/>
</dbReference>
<evidence type="ECO:0000256" key="1">
    <source>
        <dbReference type="ARBA" id="ARBA00004141"/>
    </source>
</evidence>
<dbReference type="AlphaFoldDB" id="A0A1I1MEN5"/>